<dbReference type="PATRIC" id="fig|1114972.6.peg.1001"/>
<reference evidence="9 10" key="1">
    <citation type="journal article" date="2015" name="Genome Announc.">
        <title>Expanding the biotechnology potential of lactobacilli through comparative genomics of 213 strains and associated genera.</title>
        <authorList>
            <person name="Sun Z."/>
            <person name="Harris H.M."/>
            <person name="McCann A."/>
            <person name="Guo C."/>
            <person name="Argimon S."/>
            <person name="Zhang W."/>
            <person name="Yang X."/>
            <person name="Jeffery I.B."/>
            <person name="Cooney J.C."/>
            <person name="Kagawa T.F."/>
            <person name="Liu W."/>
            <person name="Song Y."/>
            <person name="Salvetti E."/>
            <person name="Wrobel A."/>
            <person name="Rasinkangas P."/>
            <person name="Parkhill J."/>
            <person name="Rea M.C."/>
            <person name="O'Sullivan O."/>
            <person name="Ritari J."/>
            <person name="Douillard F.P."/>
            <person name="Paul Ross R."/>
            <person name="Yang R."/>
            <person name="Briner A.E."/>
            <person name="Felis G.E."/>
            <person name="de Vos W.M."/>
            <person name="Barrangou R."/>
            <person name="Klaenhammer T.R."/>
            <person name="Caufield P.W."/>
            <person name="Cui Y."/>
            <person name="Zhang H."/>
            <person name="O'Toole P.W."/>
        </authorList>
    </citation>
    <scope>NUCLEOTIDE SEQUENCE [LARGE SCALE GENOMIC DNA]</scope>
    <source>
        <strain evidence="9 10">DSM 15814</strain>
    </source>
</reference>
<keyword evidence="4" id="KW-0547">Nucleotide-binding</keyword>
<evidence type="ECO:0000256" key="7">
    <source>
        <dbReference type="ARBA" id="ARBA00048178"/>
    </source>
</evidence>
<evidence type="ECO:0000256" key="3">
    <source>
        <dbReference type="ARBA" id="ARBA00022649"/>
    </source>
</evidence>
<organism evidence="9 10">
    <name type="scientific">Furfurilactobacillus rossiae DSM 15814</name>
    <dbReference type="NCBI Taxonomy" id="1114972"/>
    <lineage>
        <taxon>Bacteria</taxon>
        <taxon>Bacillati</taxon>
        <taxon>Bacillota</taxon>
        <taxon>Bacilli</taxon>
        <taxon>Lactobacillales</taxon>
        <taxon>Lactobacillaceae</taxon>
        <taxon>Furfurilactobacillus</taxon>
    </lineage>
</organism>
<comment type="caution">
    <text evidence="9">The sequence shown here is derived from an EMBL/GenBank/DDBJ whole genome shotgun (WGS) entry which is preliminary data.</text>
</comment>
<evidence type="ECO:0000256" key="2">
    <source>
        <dbReference type="ARBA" id="ARBA00011963"/>
    </source>
</evidence>
<evidence type="ECO:0000256" key="5">
    <source>
        <dbReference type="ARBA" id="ARBA00022840"/>
    </source>
</evidence>
<dbReference type="STRING" id="1114972.FD35_GL000990"/>
<dbReference type="SUPFAM" id="SSF52540">
    <property type="entry name" value="P-loop containing nucleoside triphosphate hydrolases"/>
    <property type="match status" value="1"/>
</dbReference>
<sequence>MAEEKDIHFMSEDELKQHWREYASGHVTEFIDPLFDSSSTSEWDSISVLKPKKEQGKLAIFTAGTPGSGKSELIDSLYEEWFDQFVHIDADDFRTHFPDYNGSNAAVYQKGANWLVDRAFKRALKESRSFILEGTFNAKSSIDDVRRAVSHEYATRIEYTYLEPEIAWKFVLARAEETGRTVPKEAFKRAFLGIPKQINEVLNAYGDQIEINLYVGLPKNRKTFHGTADVLKNLPDDIDQQRLEDITNGK</sequence>
<evidence type="ECO:0000313" key="9">
    <source>
        <dbReference type="EMBL" id="KRL53625.1"/>
    </source>
</evidence>
<dbReference type="PANTHER" id="PTHR39206:SF1">
    <property type="entry name" value="SLL8004 PROTEIN"/>
    <property type="match status" value="1"/>
</dbReference>
<evidence type="ECO:0000256" key="4">
    <source>
        <dbReference type="ARBA" id="ARBA00022741"/>
    </source>
</evidence>
<keyword evidence="3" id="KW-1277">Toxin-antitoxin system</keyword>
<dbReference type="EC" id="2.7.1.176" evidence="2"/>
<proteinExistence type="inferred from homology"/>
<gene>
    <name evidence="9" type="ORF">FD35_GL000990</name>
</gene>
<dbReference type="Proteomes" id="UP000051999">
    <property type="component" value="Unassembled WGS sequence"/>
</dbReference>
<dbReference type="Gene3D" id="3.40.50.300">
    <property type="entry name" value="P-loop containing nucleotide triphosphate hydrolases"/>
    <property type="match status" value="1"/>
</dbReference>
<evidence type="ECO:0000259" key="8">
    <source>
        <dbReference type="Pfam" id="PF06414"/>
    </source>
</evidence>
<protein>
    <recommendedName>
        <fullName evidence="6">UDP-N-acetylglucosamine kinase</fullName>
        <ecNumber evidence="2">2.7.1.176</ecNumber>
    </recommendedName>
    <alternativeName>
        <fullName evidence="6">UDP-N-acetylglucosamine kinase</fullName>
    </alternativeName>
</protein>
<dbReference type="eggNOG" id="COG4185">
    <property type="taxonomic scope" value="Bacteria"/>
</dbReference>
<dbReference type="PANTHER" id="PTHR39206">
    <property type="entry name" value="SLL8004 PROTEIN"/>
    <property type="match status" value="1"/>
</dbReference>
<evidence type="ECO:0000256" key="1">
    <source>
        <dbReference type="ARBA" id="ARBA00009104"/>
    </source>
</evidence>
<dbReference type="AlphaFoldDB" id="A0A0R1RAB2"/>
<dbReference type="InterPro" id="IPR010488">
    <property type="entry name" value="Zeta_toxin_domain"/>
</dbReference>
<name>A0A0R1RAB2_9LACO</name>
<dbReference type="GO" id="GO:0005524">
    <property type="term" value="F:ATP binding"/>
    <property type="evidence" value="ECO:0007669"/>
    <property type="project" value="UniProtKB-KW"/>
</dbReference>
<keyword evidence="5" id="KW-0067">ATP-binding</keyword>
<evidence type="ECO:0000256" key="6">
    <source>
        <dbReference type="ARBA" id="ARBA00032897"/>
    </source>
</evidence>
<evidence type="ECO:0000313" key="10">
    <source>
        <dbReference type="Proteomes" id="UP000051999"/>
    </source>
</evidence>
<feature type="domain" description="Zeta toxin" evidence="8">
    <location>
        <begin position="53"/>
        <end position="205"/>
    </location>
</feature>
<comment type="similarity">
    <text evidence="1">Belongs to the zeta toxin family.</text>
</comment>
<dbReference type="EMBL" id="AZFF01000017">
    <property type="protein sequence ID" value="KRL53625.1"/>
    <property type="molecule type" value="Genomic_DNA"/>
</dbReference>
<comment type="catalytic activity">
    <reaction evidence="7">
        <text>UDP-N-acetyl-alpha-D-glucosamine + ATP = UDP-N-acetyl-alpha-D-glucosamine 3'-phosphate + ADP + H(+)</text>
        <dbReference type="Rhea" id="RHEA:32671"/>
        <dbReference type="ChEBI" id="CHEBI:15378"/>
        <dbReference type="ChEBI" id="CHEBI:30616"/>
        <dbReference type="ChEBI" id="CHEBI:57705"/>
        <dbReference type="ChEBI" id="CHEBI:64353"/>
        <dbReference type="ChEBI" id="CHEBI:456216"/>
        <dbReference type="EC" id="2.7.1.176"/>
    </reaction>
</comment>
<dbReference type="InterPro" id="IPR027417">
    <property type="entry name" value="P-loop_NTPase"/>
</dbReference>
<dbReference type="Pfam" id="PF06414">
    <property type="entry name" value="Zeta_toxin"/>
    <property type="match status" value="1"/>
</dbReference>
<dbReference type="RefSeq" id="WP_017260754.1">
    <property type="nucleotide sequence ID" value="NZ_AUAW01000019.1"/>
</dbReference>
<accession>A0A0R1RAB2</accession>
<dbReference type="GO" id="GO:0016301">
    <property type="term" value="F:kinase activity"/>
    <property type="evidence" value="ECO:0007669"/>
    <property type="project" value="InterPro"/>
</dbReference>
<keyword evidence="10" id="KW-1185">Reference proteome</keyword>